<name>A0A8J2ZYI5_9BACL</name>
<dbReference type="AlphaFoldDB" id="A0A8J2ZYI5"/>
<feature type="signal peptide" evidence="3">
    <location>
        <begin position="1"/>
        <end position="21"/>
    </location>
</feature>
<keyword evidence="2" id="KW-0472">Membrane</keyword>
<dbReference type="Pfam" id="PF04280">
    <property type="entry name" value="Tim44"/>
    <property type="match status" value="1"/>
</dbReference>
<protein>
    <recommendedName>
        <fullName evidence="4">Tim44-like domain-containing protein</fullName>
    </recommendedName>
</protein>
<keyword evidence="2" id="KW-0812">Transmembrane</keyword>
<dbReference type="RefSeq" id="WP_188498038.1">
    <property type="nucleotide sequence ID" value="NZ_BMFV01000023.1"/>
</dbReference>
<evidence type="ECO:0000256" key="1">
    <source>
        <dbReference type="SAM" id="MobiDB-lite"/>
    </source>
</evidence>
<dbReference type="Gene3D" id="3.10.450.240">
    <property type="match status" value="1"/>
</dbReference>
<dbReference type="InterPro" id="IPR007379">
    <property type="entry name" value="Tim44-like_dom"/>
</dbReference>
<reference evidence="5" key="1">
    <citation type="journal article" date="2014" name="Int. J. Syst. Evol. Microbiol.">
        <title>Complete genome sequence of Corynebacterium casei LMG S-19264T (=DSM 44701T), isolated from a smear-ripened cheese.</title>
        <authorList>
            <consortium name="US DOE Joint Genome Institute (JGI-PGF)"/>
            <person name="Walter F."/>
            <person name="Albersmeier A."/>
            <person name="Kalinowski J."/>
            <person name="Ruckert C."/>
        </authorList>
    </citation>
    <scope>NUCLEOTIDE SEQUENCE</scope>
    <source>
        <strain evidence="5">CGMCC 1.12777</strain>
    </source>
</reference>
<evidence type="ECO:0000313" key="5">
    <source>
        <dbReference type="EMBL" id="GGH84695.1"/>
    </source>
</evidence>
<proteinExistence type="predicted"/>
<dbReference type="InterPro" id="IPR032710">
    <property type="entry name" value="NTF2-like_dom_sf"/>
</dbReference>
<dbReference type="Proteomes" id="UP000656813">
    <property type="component" value="Unassembled WGS sequence"/>
</dbReference>
<feature type="region of interest" description="Disordered" evidence="1">
    <location>
        <begin position="32"/>
        <end position="66"/>
    </location>
</feature>
<gene>
    <name evidence="5" type="ORF">GCM10007096_28370</name>
</gene>
<comment type="caution">
    <text evidence="5">The sequence shown here is derived from an EMBL/GenBank/DDBJ whole genome shotgun (WGS) entry which is preliminary data.</text>
</comment>
<feature type="chain" id="PRO_5038667613" description="Tim44-like domain-containing protein" evidence="3">
    <location>
        <begin position="22"/>
        <end position="244"/>
    </location>
</feature>
<keyword evidence="6" id="KW-1185">Reference proteome</keyword>
<organism evidence="5 6">
    <name type="scientific">Pullulanibacillus pueri</name>
    <dbReference type="NCBI Taxonomy" id="1437324"/>
    <lineage>
        <taxon>Bacteria</taxon>
        <taxon>Bacillati</taxon>
        <taxon>Bacillota</taxon>
        <taxon>Bacilli</taxon>
        <taxon>Bacillales</taxon>
        <taxon>Sporolactobacillaceae</taxon>
        <taxon>Pullulanibacillus</taxon>
    </lineage>
</organism>
<dbReference type="EMBL" id="BMFV01000023">
    <property type="protein sequence ID" value="GGH84695.1"/>
    <property type="molecule type" value="Genomic_DNA"/>
</dbReference>
<evidence type="ECO:0000256" key="3">
    <source>
        <dbReference type="SAM" id="SignalP"/>
    </source>
</evidence>
<sequence length="244" mass="26661">MTKLLLLLVAFFFALSLGSFTTVHHVASAAAGGGSAGSGGGGSGGSGTRGGRGGSPGYVNTPSHQQSSSKTSFITLLLFAGVFVGIAKATGNLRPLGLSSRVQHKPKGLDPEVDAFWRDKKLRSRIDTCYIKIQKAWSKQDPDLAAAYMSEGLLQEHKALIAKMKEDKERNVVALVNVVQVKSIYASPDRQEMRVSITSRMIDYIINTETKKLMSGRKFQKGTLEERWWFVKRHGEWVVDQIFG</sequence>
<dbReference type="SUPFAM" id="SSF54427">
    <property type="entry name" value="NTF2-like"/>
    <property type="match status" value="1"/>
</dbReference>
<evidence type="ECO:0000256" key="2">
    <source>
        <dbReference type="SAM" id="Phobius"/>
    </source>
</evidence>
<accession>A0A8J2ZYI5</accession>
<evidence type="ECO:0000313" key="6">
    <source>
        <dbReference type="Proteomes" id="UP000656813"/>
    </source>
</evidence>
<feature type="compositionally biased region" description="Gly residues" evidence="1">
    <location>
        <begin position="32"/>
        <end position="56"/>
    </location>
</feature>
<keyword evidence="2" id="KW-1133">Transmembrane helix</keyword>
<evidence type="ECO:0000259" key="4">
    <source>
        <dbReference type="Pfam" id="PF04280"/>
    </source>
</evidence>
<feature type="domain" description="Tim44-like" evidence="4">
    <location>
        <begin position="119"/>
        <end position="234"/>
    </location>
</feature>
<reference evidence="5" key="2">
    <citation type="submission" date="2020-09" db="EMBL/GenBank/DDBJ databases">
        <authorList>
            <person name="Sun Q."/>
            <person name="Zhou Y."/>
        </authorList>
    </citation>
    <scope>NUCLEOTIDE SEQUENCE</scope>
    <source>
        <strain evidence="5">CGMCC 1.12777</strain>
    </source>
</reference>
<keyword evidence="3" id="KW-0732">Signal</keyword>
<feature type="transmembrane region" description="Helical" evidence="2">
    <location>
        <begin position="72"/>
        <end position="91"/>
    </location>
</feature>